<dbReference type="AlphaFoldDB" id="A0A4P9VVY3"/>
<accession>A0A4P9VVY3</accession>
<proteinExistence type="predicted"/>
<evidence type="ECO:0000313" key="2">
    <source>
        <dbReference type="Proteomes" id="UP000269721"/>
    </source>
</evidence>
<protein>
    <submittedName>
        <fullName evidence="1">Uncharacterized protein</fullName>
    </submittedName>
</protein>
<dbReference type="EMBL" id="ML001404">
    <property type="protein sequence ID" value="RKO83302.1"/>
    <property type="molecule type" value="Genomic_DNA"/>
</dbReference>
<dbReference type="Proteomes" id="UP000269721">
    <property type="component" value="Unassembled WGS sequence"/>
</dbReference>
<evidence type="ECO:0000313" key="1">
    <source>
        <dbReference type="EMBL" id="RKO83302.1"/>
    </source>
</evidence>
<reference evidence="2" key="1">
    <citation type="journal article" date="2018" name="Nat. Microbiol.">
        <title>Leveraging single-cell genomics to expand the fungal tree of life.</title>
        <authorList>
            <person name="Ahrendt S.R."/>
            <person name="Quandt C.A."/>
            <person name="Ciobanu D."/>
            <person name="Clum A."/>
            <person name="Salamov A."/>
            <person name="Andreopoulos B."/>
            <person name="Cheng J.F."/>
            <person name="Woyke T."/>
            <person name="Pelin A."/>
            <person name="Henrissat B."/>
            <person name="Reynolds N.K."/>
            <person name="Benny G.L."/>
            <person name="Smith M.E."/>
            <person name="James T.Y."/>
            <person name="Grigoriev I.V."/>
        </authorList>
    </citation>
    <scope>NUCLEOTIDE SEQUENCE [LARGE SCALE GENOMIC DNA]</scope>
</reference>
<sequence>MFPQVEQLNILASLIVPFIDGATITKSNSISVQQDNEKYSSIPQTELDAQLDVIHQTLFTMVTDSLLAVVINDGNFFPMELKPMQAIVEALRGITLQQPTWSALGPEETIELENRQKS</sequence>
<gene>
    <name evidence="1" type="ORF">BDK51DRAFT_33589</name>
</gene>
<feature type="non-terminal residue" evidence="1">
    <location>
        <position position="118"/>
    </location>
</feature>
<keyword evidence="2" id="KW-1185">Reference proteome</keyword>
<name>A0A4P9VVY3_9FUNG</name>
<organism evidence="1 2">
    <name type="scientific">Blyttiomyces helicus</name>
    <dbReference type="NCBI Taxonomy" id="388810"/>
    <lineage>
        <taxon>Eukaryota</taxon>
        <taxon>Fungi</taxon>
        <taxon>Fungi incertae sedis</taxon>
        <taxon>Chytridiomycota</taxon>
        <taxon>Chytridiomycota incertae sedis</taxon>
        <taxon>Chytridiomycetes</taxon>
        <taxon>Chytridiomycetes incertae sedis</taxon>
        <taxon>Blyttiomyces</taxon>
    </lineage>
</organism>